<dbReference type="Pfam" id="PF10708">
    <property type="entry name" value="DUF2510"/>
    <property type="match status" value="1"/>
</dbReference>
<dbReference type="InterPro" id="IPR018929">
    <property type="entry name" value="DUF2510"/>
</dbReference>
<feature type="compositionally biased region" description="Pro residues" evidence="1">
    <location>
        <begin position="66"/>
        <end position="84"/>
    </location>
</feature>
<feature type="domain" description="DUF2510" evidence="2">
    <location>
        <begin position="6"/>
        <end position="38"/>
    </location>
</feature>
<dbReference type="EMBL" id="JACIBS010000001">
    <property type="protein sequence ID" value="MBB3661204.1"/>
    <property type="molecule type" value="Genomic_DNA"/>
</dbReference>
<dbReference type="Proteomes" id="UP000564573">
    <property type="component" value="Unassembled WGS sequence"/>
</dbReference>
<feature type="region of interest" description="Disordered" evidence="1">
    <location>
        <begin position="27"/>
        <end position="132"/>
    </location>
</feature>
<protein>
    <recommendedName>
        <fullName evidence="2">DUF2510 domain-containing protein</fullName>
    </recommendedName>
</protein>
<organism evidence="3 4">
    <name type="scientific">Prauserella sediminis</name>
    <dbReference type="NCBI Taxonomy" id="577680"/>
    <lineage>
        <taxon>Bacteria</taxon>
        <taxon>Bacillati</taxon>
        <taxon>Actinomycetota</taxon>
        <taxon>Actinomycetes</taxon>
        <taxon>Pseudonocardiales</taxon>
        <taxon>Pseudonocardiaceae</taxon>
        <taxon>Prauserella</taxon>
        <taxon>Prauserella salsuginis group</taxon>
    </lineage>
</organism>
<name>A0A839XI32_9PSEU</name>
<keyword evidence="4" id="KW-1185">Reference proteome</keyword>
<reference evidence="3 4" key="1">
    <citation type="submission" date="2020-08" db="EMBL/GenBank/DDBJ databases">
        <title>Sequencing the genomes of 1000 actinobacteria strains.</title>
        <authorList>
            <person name="Klenk H.-P."/>
        </authorList>
    </citation>
    <scope>NUCLEOTIDE SEQUENCE [LARGE SCALE GENOMIC DNA]</scope>
    <source>
        <strain evidence="3 4">DSM 45267</strain>
    </source>
</reference>
<dbReference type="AlphaFoldDB" id="A0A839XI32"/>
<dbReference type="RefSeq" id="WP_183778129.1">
    <property type="nucleotide sequence ID" value="NZ_JACIBS010000001.1"/>
</dbReference>
<evidence type="ECO:0000313" key="3">
    <source>
        <dbReference type="EMBL" id="MBB3661204.1"/>
    </source>
</evidence>
<evidence type="ECO:0000313" key="4">
    <source>
        <dbReference type="Proteomes" id="UP000564573"/>
    </source>
</evidence>
<feature type="compositionally biased region" description="Low complexity" evidence="1">
    <location>
        <begin position="85"/>
        <end position="114"/>
    </location>
</feature>
<gene>
    <name evidence="3" type="ORF">FB384_000108</name>
</gene>
<evidence type="ECO:0000256" key="1">
    <source>
        <dbReference type="SAM" id="MobiDB-lite"/>
    </source>
</evidence>
<accession>A0A839XI32</accession>
<feature type="compositionally biased region" description="Pro residues" evidence="1">
    <location>
        <begin position="34"/>
        <end position="51"/>
    </location>
</feature>
<comment type="caution">
    <text evidence="3">The sequence shown here is derived from an EMBL/GenBank/DDBJ whole genome shotgun (WGS) entry which is preliminary data.</text>
</comment>
<sequence>MTQPPPGWYPDQTDARYMRWWDGYRWTPYTQPVPQQPVPPQPPPRSVPPPQHAAQPYSAHQQSPQQPTPPPQAPQGAPQPPYPQQNPAGPQQPGGPQQPSHGPAPVAQPDQAGPAPQPGAPQPGAQAQPGAGPVYTAPALHIVQDKRLFVGMFVQASYAVTDPSGALLGAVVQVSPDASKQARTYSDDGGGAGLSQHFELFDASGTPYFHIARALRAQSAAKPRFDVTLPNGAPLGHVESEKLVGRITMGLYAGGMRIGQLKVGGIRNNVLNLTDAGGQQVVECERKPPMFSREDAYNLTRPAPLAEPLGTMILAGIIAVDNAFFSKTQASLF</sequence>
<evidence type="ECO:0000259" key="2">
    <source>
        <dbReference type="Pfam" id="PF10708"/>
    </source>
</evidence>
<proteinExistence type="predicted"/>
<feature type="compositionally biased region" description="Low complexity" evidence="1">
    <location>
        <begin position="122"/>
        <end position="132"/>
    </location>
</feature>